<sequence length="82" mass="8544">MTLRYPNGATINVTNRANFICFAIQGAAGAVNRTDANAFFYPDGSCSGAATLVVPPNGSSEFAPQNGLVFRPVADGQARPHT</sequence>
<name>A0ABV6TDP1_9ACTN</name>
<reference evidence="1 2" key="1">
    <citation type="submission" date="2024-09" db="EMBL/GenBank/DDBJ databases">
        <authorList>
            <person name="Sun Q."/>
            <person name="Mori K."/>
        </authorList>
    </citation>
    <scope>NUCLEOTIDE SEQUENCE [LARGE SCALE GENOMIC DNA]</scope>
    <source>
        <strain evidence="1 2">JCM 4557</strain>
    </source>
</reference>
<organism evidence="1 2">
    <name type="scientific">Streptomyces noboritoensis</name>
    <dbReference type="NCBI Taxonomy" id="67337"/>
    <lineage>
        <taxon>Bacteria</taxon>
        <taxon>Bacillati</taxon>
        <taxon>Actinomycetota</taxon>
        <taxon>Actinomycetes</taxon>
        <taxon>Kitasatosporales</taxon>
        <taxon>Streptomycetaceae</taxon>
        <taxon>Streptomyces</taxon>
    </lineage>
</organism>
<dbReference type="RefSeq" id="WP_394316431.1">
    <property type="nucleotide sequence ID" value="NZ_JBHMQV010000001.1"/>
</dbReference>
<evidence type="ECO:0000313" key="1">
    <source>
        <dbReference type="EMBL" id="MFC0842595.1"/>
    </source>
</evidence>
<dbReference type="Proteomes" id="UP001589887">
    <property type="component" value="Unassembled WGS sequence"/>
</dbReference>
<dbReference type="EMBL" id="JBHMQV010000001">
    <property type="protein sequence ID" value="MFC0842595.1"/>
    <property type="molecule type" value="Genomic_DNA"/>
</dbReference>
<protein>
    <submittedName>
        <fullName evidence="1">Uncharacterized protein</fullName>
    </submittedName>
</protein>
<accession>A0ABV6TDP1</accession>
<comment type="caution">
    <text evidence="1">The sequence shown here is derived from an EMBL/GenBank/DDBJ whole genome shotgun (WGS) entry which is preliminary data.</text>
</comment>
<evidence type="ECO:0000313" key="2">
    <source>
        <dbReference type="Proteomes" id="UP001589887"/>
    </source>
</evidence>
<gene>
    <name evidence="1" type="ORF">ACFH04_02445</name>
</gene>
<proteinExistence type="predicted"/>
<keyword evidence="2" id="KW-1185">Reference proteome</keyword>